<dbReference type="SUPFAM" id="SSF56281">
    <property type="entry name" value="Metallo-hydrolase/oxidoreductase"/>
    <property type="match status" value="1"/>
</dbReference>
<name>A0A0F9Q083_9ZZZZ</name>
<protein>
    <recommendedName>
        <fullName evidence="5">Metallo-beta-lactamase domain-containing protein</fullName>
    </recommendedName>
</protein>
<comment type="caution">
    <text evidence="6">The sequence shown here is derived from an EMBL/GenBank/DDBJ whole genome shotgun (WGS) entry which is preliminary data.</text>
</comment>
<dbReference type="GO" id="GO:0016787">
    <property type="term" value="F:hydrolase activity"/>
    <property type="evidence" value="ECO:0007669"/>
    <property type="project" value="UniProtKB-KW"/>
</dbReference>
<proteinExistence type="inferred from homology"/>
<keyword evidence="4" id="KW-0862">Zinc</keyword>
<dbReference type="Pfam" id="PF00753">
    <property type="entry name" value="Lactamase_B"/>
    <property type="match status" value="1"/>
</dbReference>
<evidence type="ECO:0000256" key="2">
    <source>
        <dbReference type="ARBA" id="ARBA00022723"/>
    </source>
</evidence>
<keyword evidence="2" id="KW-0479">Metal-binding</keyword>
<keyword evidence="3" id="KW-0378">Hydrolase</keyword>
<dbReference type="InterPro" id="IPR036866">
    <property type="entry name" value="RibonucZ/Hydroxyglut_hydro"/>
</dbReference>
<dbReference type="InterPro" id="IPR001279">
    <property type="entry name" value="Metallo-B-lactamas"/>
</dbReference>
<evidence type="ECO:0000256" key="1">
    <source>
        <dbReference type="ARBA" id="ARBA00007749"/>
    </source>
</evidence>
<dbReference type="EMBL" id="LAZR01002005">
    <property type="protein sequence ID" value="KKN35874.1"/>
    <property type="molecule type" value="Genomic_DNA"/>
</dbReference>
<dbReference type="InterPro" id="IPR051013">
    <property type="entry name" value="MBL_superfamily_lactonases"/>
</dbReference>
<comment type="similarity">
    <text evidence="1">Belongs to the metallo-beta-lactamase superfamily.</text>
</comment>
<dbReference type="SMART" id="SM00849">
    <property type="entry name" value="Lactamase_B"/>
    <property type="match status" value="1"/>
</dbReference>
<dbReference type="Gene3D" id="3.60.15.10">
    <property type="entry name" value="Ribonuclease Z/Hydroxyacylglutathione hydrolase-like"/>
    <property type="match status" value="1"/>
</dbReference>
<dbReference type="CDD" id="cd16281">
    <property type="entry name" value="metallo-hydrolase-like_MBL-fold"/>
    <property type="match status" value="1"/>
</dbReference>
<evidence type="ECO:0000256" key="3">
    <source>
        <dbReference type="ARBA" id="ARBA00022801"/>
    </source>
</evidence>
<evidence type="ECO:0000313" key="6">
    <source>
        <dbReference type="EMBL" id="KKN35874.1"/>
    </source>
</evidence>
<sequence>MTIDRISLGKFEIYGLRDGFFFLDGGAMFGIVPKTLWEKKFPADEKNRIKLALNSILIKTAKELILVETGIGGDLDPKFYDYYSVERKPGLVLSLEKLGYQAEDIDLVVNTHLHFDHCGGNTSKNEKGEDSPTFPKARYIIQKGEWEDALHPSERDKASYLEQNFLPLERHGLLQLVEGNKEISEGVEVIVVPGHTSRHQCLKVSTGGKVLFFLGDLVPTSAHVGLSYIMSYDLFPLQTLENKRGYFDQAIEEDWILAFNHDPEHFFGKVRKVNNKYTFEPLL</sequence>
<organism evidence="6">
    <name type="scientific">marine sediment metagenome</name>
    <dbReference type="NCBI Taxonomy" id="412755"/>
    <lineage>
        <taxon>unclassified sequences</taxon>
        <taxon>metagenomes</taxon>
        <taxon>ecological metagenomes</taxon>
    </lineage>
</organism>
<evidence type="ECO:0000256" key="4">
    <source>
        <dbReference type="ARBA" id="ARBA00022833"/>
    </source>
</evidence>
<accession>A0A0F9Q083</accession>
<dbReference type="GO" id="GO:0046872">
    <property type="term" value="F:metal ion binding"/>
    <property type="evidence" value="ECO:0007669"/>
    <property type="project" value="UniProtKB-KW"/>
</dbReference>
<gene>
    <name evidence="6" type="ORF">LCGC14_0779330</name>
</gene>
<dbReference type="PANTHER" id="PTHR42978:SF6">
    <property type="entry name" value="QUORUM-QUENCHING LACTONASE YTNP-RELATED"/>
    <property type="match status" value="1"/>
</dbReference>
<dbReference type="PANTHER" id="PTHR42978">
    <property type="entry name" value="QUORUM-QUENCHING LACTONASE YTNP-RELATED-RELATED"/>
    <property type="match status" value="1"/>
</dbReference>
<dbReference type="AlphaFoldDB" id="A0A0F9Q083"/>
<reference evidence="6" key="1">
    <citation type="journal article" date="2015" name="Nature">
        <title>Complex archaea that bridge the gap between prokaryotes and eukaryotes.</title>
        <authorList>
            <person name="Spang A."/>
            <person name="Saw J.H."/>
            <person name="Jorgensen S.L."/>
            <person name="Zaremba-Niedzwiedzka K."/>
            <person name="Martijn J."/>
            <person name="Lind A.E."/>
            <person name="van Eijk R."/>
            <person name="Schleper C."/>
            <person name="Guy L."/>
            <person name="Ettema T.J."/>
        </authorList>
    </citation>
    <scope>NUCLEOTIDE SEQUENCE</scope>
</reference>
<evidence type="ECO:0000259" key="5">
    <source>
        <dbReference type="SMART" id="SM00849"/>
    </source>
</evidence>
<feature type="domain" description="Metallo-beta-lactamase" evidence="5">
    <location>
        <begin position="52"/>
        <end position="261"/>
    </location>
</feature>